<name>A0A8F5MKD1_9VIRU</name>
<feature type="transmembrane region" description="Helical" evidence="1">
    <location>
        <begin position="15"/>
        <end position="34"/>
    </location>
</feature>
<evidence type="ECO:0000256" key="1">
    <source>
        <dbReference type="SAM" id="Phobius"/>
    </source>
</evidence>
<protein>
    <submittedName>
        <fullName evidence="2">DNA pilot protein</fullName>
    </submittedName>
</protein>
<keyword evidence="1" id="KW-1133">Transmembrane helix</keyword>
<proteinExistence type="predicted"/>
<reference evidence="2" key="1">
    <citation type="submission" date="2021-04" db="EMBL/GenBank/DDBJ databases">
        <title>Genomes of microviruses identified in yellow-bellied marmot fecal samples.</title>
        <authorList>
            <person name="Varsani A."/>
            <person name="Kraberger S."/>
            <person name="Chatterjee A."/>
            <person name="Richet C."/>
            <person name="Fontenele R.S."/>
            <person name="Schmidlin K."/>
            <person name="Blumstein D.T."/>
        </authorList>
    </citation>
    <scope>NUCLEOTIDE SEQUENCE</scope>
    <source>
        <strain evidence="2">Mar47</strain>
    </source>
</reference>
<sequence>MFPRFVFKICVMDPFLGAAIVGGVSNLIGSGLNFGSAAKNRRMQIQLNRENNQFNAEQAQLQRDWQERMYNDYSSPGAMRRQYEEAGMNPYLAMSSGSAGSVGSGSSASSAGTPVLQAPMIDVQSFGQTIGALASAIKLSKEASQIEPNSLANRDYLAAQAMKAAGDTDHFNALLKNNNWTMADKNLALEFRRASMRGEIARIGLANDVLEQQSILYRLDASAKRLSNYYYPRQVQNDLALKSAQIMQTLSQVRLTRDQSASERERSKLLIAQAAREYAAMHNLMSDTEGKRIENRTKSSLQDAYIRSAAAGYHYSARAAARDYHYASDVQQIVRETLKSESELVRQQADHFILSTIFRGVGSTVAGAVSGGLIKK</sequence>
<evidence type="ECO:0000313" key="2">
    <source>
        <dbReference type="EMBL" id="QXN75230.1"/>
    </source>
</evidence>
<keyword evidence="1" id="KW-0812">Transmembrane</keyword>
<keyword evidence="1" id="KW-0472">Membrane</keyword>
<organism evidence="2">
    <name type="scientific">Microvirus mar47</name>
    <dbReference type="NCBI Taxonomy" id="2851182"/>
    <lineage>
        <taxon>Viruses</taxon>
        <taxon>Monodnaviria</taxon>
        <taxon>Sangervirae</taxon>
        <taxon>Phixviricota</taxon>
        <taxon>Malgrandaviricetes</taxon>
        <taxon>Petitvirales</taxon>
        <taxon>Microviridae</taxon>
    </lineage>
</organism>
<accession>A0A8F5MKD1</accession>
<dbReference type="EMBL" id="MZ089793">
    <property type="protein sequence ID" value="QXN75230.1"/>
    <property type="molecule type" value="Genomic_DNA"/>
</dbReference>